<dbReference type="OrthoDB" id="5301876at2759"/>
<gene>
    <name evidence="2" type="ORF">JI435_018730</name>
</gene>
<name>A0A7U2HTV4_PHANO</name>
<feature type="compositionally biased region" description="Basic and acidic residues" evidence="1">
    <location>
        <begin position="49"/>
        <end position="60"/>
    </location>
</feature>
<evidence type="ECO:0000313" key="3">
    <source>
        <dbReference type="Proteomes" id="UP000663193"/>
    </source>
</evidence>
<dbReference type="EMBL" id="CP069024">
    <property type="protein sequence ID" value="QRC91650.1"/>
    <property type="molecule type" value="Genomic_DNA"/>
</dbReference>
<feature type="region of interest" description="Disordered" evidence="1">
    <location>
        <begin position="164"/>
        <end position="186"/>
    </location>
</feature>
<proteinExistence type="predicted"/>
<dbReference type="Proteomes" id="UP000663193">
    <property type="component" value="Chromosome 2"/>
</dbReference>
<protein>
    <submittedName>
        <fullName evidence="2">Uncharacterized protein</fullName>
    </submittedName>
</protein>
<reference evidence="3" key="1">
    <citation type="journal article" date="2021" name="BMC Genomics">
        <title>Chromosome-level genome assembly and manually-curated proteome of model necrotroph Parastagonospora nodorum Sn15 reveals a genome-wide trove of candidate effector homologs, and redundancy of virulence-related functions within an accessory chromosome.</title>
        <authorList>
            <person name="Bertazzoni S."/>
            <person name="Jones D.A.B."/>
            <person name="Phan H.T."/>
            <person name="Tan K.-C."/>
            <person name="Hane J.K."/>
        </authorList>
    </citation>
    <scope>NUCLEOTIDE SEQUENCE [LARGE SCALE GENOMIC DNA]</scope>
    <source>
        <strain evidence="3">SN15 / ATCC MYA-4574 / FGSC 10173)</strain>
    </source>
</reference>
<organism evidence="2 3">
    <name type="scientific">Phaeosphaeria nodorum (strain SN15 / ATCC MYA-4574 / FGSC 10173)</name>
    <name type="common">Glume blotch fungus</name>
    <name type="synonym">Parastagonospora nodorum</name>
    <dbReference type="NCBI Taxonomy" id="321614"/>
    <lineage>
        <taxon>Eukaryota</taxon>
        <taxon>Fungi</taxon>
        <taxon>Dikarya</taxon>
        <taxon>Ascomycota</taxon>
        <taxon>Pezizomycotina</taxon>
        <taxon>Dothideomycetes</taxon>
        <taxon>Pleosporomycetidae</taxon>
        <taxon>Pleosporales</taxon>
        <taxon>Pleosporineae</taxon>
        <taxon>Phaeosphaeriaceae</taxon>
        <taxon>Parastagonospora</taxon>
    </lineage>
</organism>
<keyword evidence="3" id="KW-1185">Reference proteome</keyword>
<feature type="region of interest" description="Disordered" evidence="1">
    <location>
        <begin position="49"/>
        <end position="68"/>
    </location>
</feature>
<dbReference type="VEuPathDB" id="FungiDB:JI435_018730"/>
<accession>A0A7U2HTV4</accession>
<sequence length="186" mass="21028">MNSSPFALFVLDKSIDNEYINKTLERARSWDAANEADWDLWLATNSYEDMPRDPPNRRQPDGSVLPAAHGTVPPISKSYVSPWYGKTVEDCARWLQAAPDDVASDKQHFAAMNEYSREDDTVLLCRVKKTDGEAGWKVDYYPVWTVHVAMALHTRNGTSFEESFGGYQRKMEGEGKPDRSQGGPYS</sequence>
<evidence type="ECO:0000256" key="1">
    <source>
        <dbReference type="SAM" id="MobiDB-lite"/>
    </source>
</evidence>
<feature type="compositionally biased region" description="Basic and acidic residues" evidence="1">
    <location>
        <begin position="169"/>
        <end position="179"/>
    </location>
</feature>
<evidence type="ECO:0000313" key="2">
    <source>
        <dbReference type="EMBL" id="QRC91650.1"/>
    </source>
</evidence>
<dbReference type="AlphaFoldDB" id="A0A7U2HTV4"/>